<evidence type="ECO:0000256" key="1">
    <source>
        <dbReference type="ARBA" id="ARBA00004123"/>
    </source>
</evidence>
<evidence type="ECO:0000256" key="8">
    <source>
        <dbReference type="ARBA" id="ARBA00023242"/>
    </source>
</evidence>
<evidence type="ECO:0000256" key="2">
    <source>
        <dbReference type="ARBA" id="ARBA00022723"/>
    </source>
</evidence>
<dbReference type="PROSITE" id="PS00028">
    <property type="entry name" value="ZINC_FINGER_C2H2_1"/>
    <property type="match status" value="7"/>
</dbReference>
<comment type="caution">
    <text evidence="11">The sequence shown here is derived from an EMBL/GenBank/DDBJ whole genome shotgun (WGS) entry which is preliminary data.</text>
</comment>
<keyword evidence="6" id="KW-0805">Transcription regulation</keyword>
<accession>A0AAW2IBD1</accession>
<dbReference type="SMART" id="SM00355">
    <property type="entry name" value="ZnF_C2H2"/>
    <property type="match status" value="9"/>
</dbReference>
<dbReference type="InterPro" id="IPR051061">
    <property type="entry name" value="Zinc_finger_trans_reg"/>
</dbReference>
<keyword evidence="5" id="KW-0862">Zinc</keyword>
<dbReference type="GO" id="GO:0006357">
    <property type="term" value="P:regulation of transcription by RNA polymerase II"/>
    <property type="evidence" value="ECO:0007669"/>
    <property type="project" value="TreeGrafter"/>
</dbReference>
<comment type="subcellular location">
    <subcellularLocation>
        <location evidence="1">Nucleus</location>
    </subcellularLocation>
</comment>
<dbReference type="FunFam" id="3.30.160.60:FF:000032">
    <property type="entry name" value="Krueppel-like factor 4"/>
    <property type="match status" value="1"/>
</dbReference>
<keyword evidence="8" id="KW-0539">Nucleus</keyword>
<feature type="domain" description="C2H2-type" evidence="10">
    <location>
        <begin position="241"/>
        <end position="270"/>
    </location>
</feature>
<organism evidence="11">
    <name type="scientific">Menopon gallinae</name>
    <name type="common">poultry shaft louse</name>
    <dbReference type="NCBI Taxonomy" id="328185"/>
    <lineage>
        <taxon>Eukaryota</taxon>
        <taxon>Metazoa</taxon>
        <taxon>Ecdysozoa</taxon>
        <taxon>Arthropoda</taxon>
        <taxon>Hexapoda</taxon>
        <taxon>Insecta</taxon>
        <taxon>Pterygota</taxon>
        <taxon>Neoptera</taxon>
        <taxon>Paraneoptera</taxon>
        <taxon>Psocodea</taxon>
        <taxon>Troctomorpha</taxon>
        <taxon>Phthiraptera</taxon>
        <taxon>Amblycera</taxon>
        <taxon>Menoponidae</taxon>
        <taxon>Menopon</taxon>
    </lineage>
</organism>
<keyword evidence="7" id="KW-0804">Transcription</keyword>
<proteinExistence type="predicted"/>
<feature type="domain" description="C2H2-type" evidence="10">
    <location>
        <begin position="88"/>
        <end position="117"/>
    </location>
</feature>
<feature type="domain" description="C2H2-type" evidence="10">
    <location>
        <begin position="149"/>
        <end position="178"/>
    </location>
</feature>
<gene>
    <name evidence="11" type="ORF">PYX00_000644</name>
</gene>
<protein>
    <recommendedName>
        <fullName evidence="10">C2H2-type domain-containing protein</fullName>
    </recommendedName>
</protein>
<dbReference type="AlphaFoldDB" id="A0AAW2IBD1"/>
<dbReference type="PANTHER" id="PTHR46179">
    <property type="entry name" value="ZINC FINGER PROTEIN"/>
    <property type="match status" value="1"/>
</dbReference>
<dbReference type="Pfam" id="PF00096">
    <property type="entry name" value="zf-C2H2"/>
    <property type="match status" value="3"/>
</dbReference>
<dbReference type="PROSITE" id="PS50157">
    <property type="entry name" value="ZINC_FINGER_C2H2_2"/>
    <property type="match status" value="8"/>
</dbReference>
<keyword evidence="2" id="KW-0479">Metal-binding</keyword>
<dbReference type="GO" id="GO:0008270">
    <property type="term" value="F:zinc ion binding"/>
    <property type="evidence" value="ECO:0007669"/>
    <property type="project" value="UniProtKB-KW"/>
</dbReference>
<evidence type="ECO:0000313" key="11">
    <source>
        <dbReference type="EMBL" id="KAL0278988.1"/>
    </source>
</evidence>
<dbReference type="InterPro" id="IPR036236">
    <property type="entry name" value="Znf_C2H2_sf"/>
</dbReference>
<evidence type="ECO:0000256" key="5">
    <source>
        <dbReference type="ARBA" id="ARBA00022833"/>
    </source>
</evidence>
<dbReference type="GO" id="GO:0005634">
    <property type="term" value="C:nucleus"/>
    <property type="evidence" value="ECO:0007669"/>
    <property type="project" value="UniProtKB-SubCell"/>
</dbReference>
<dbReference type="PANTHER" id="PTHR46179:SF13">
    <property type="entry name" value="C2H2-TYPE DOMAIN-CONTAINING PROTEIN"/>
    <property type="match status" value="1"/>
</dbReference>
<feature type="domain" description="C2H2-type" evidence="10">
    <location>
        <begin position="118"/>
        <end position="148"/>
    </location>
</feature>
<feature type="domain" description="C2H2-type" evidence="10">
    <location>
        <begin position="180"/>
        <end position="209"/>
    </location>
</feature>
<evidence type="ECO:0000256" key="3">
    <source>
        <dbReference type="ARBA" id="ARBA00022737"/>
    </source>
</evidence>
<sequence length="589" mass="67593">MMETEKDVNSIIQLGILQLQPTIINTLKTKERQAAKVLKEVGLSEIHWFKKDSAAKYFVCPIESCGTNFLELCLLKNHFFKIHNCRPYKCDFNNCKWSFANKSKLERHKNSHLNMKWFKCLYEACDKMFTTLYNLRQHLKSVHEKAEQFVCSVSDCNAAFHNQRSLDLHKATHTNLERSYSCDIEGCDKSFVTRNALCSHLRSHERKLEDLKCSWEGCNRVFEMPCRLREHMRTHTGEKPYRCDHPGCGWSFYSGSKLHRHRNKHLQVRKFVCCINHCNKSFLRSQHLKEHILTHTKNVKSFTCPVADCDTRFGSRNLVYKHVKKVHRQQSQNSSNVNTVNNEYDMKPSETNNSQILNNQTINQLDTIALLTGDYDICSTENVPLTTQLSELMPSELLVAMTSIDSGNGDSLADVTAMDTPPVNDALVDLSIVETNNNDALVVNDSSVQFVLDSQPQGKSNGKKKPSVSGAARTNYTYKDVVREKAYRTELELNRRNKWHQPSYAKSEEPKVKRSKNMVSSKQTEDLQNCKMSILPDLVLGAPGMSENHSLIVKDELYTQEDLQVLLLDQSLARNSIFEPSTINLRDLE</sequence>
<feature type="domain" description="C2H2-type" evidence="10">
    <location>
        <begin position="211"/>
        <end position="240"/>
    </location>
</feature>
<feature type="domain" description="C2H2-type" evidence="10">
    <location>
        <begin position="271"/>
        <end position="300"/>
    </location>
</feature>
<feature type="domain" description="C2H2-type" evidence="10">
    <location>
        <begin position="302"/>
        <end position="332"/>
    </location>
</feature>
<dbReference type="Gene3D" id="3.30.160.60">
    <property type="entry name" value="Classic Zinc Finger"/>
    <property type="match status" value="6"/>
</dbReference>
<evidence type="ECO:0000256" key="6">
    <source>
        <dbReference type="ARBA" id="ARBA00023015"/>
    </source>
</evidence>
<name>A0AAW2IBD1_9NEOP</name>
<evidence type="ECO:0000259" key="10">
    <source>
        <dbReference type="PROSITE" id="PS50157"/>
    </source>
</evidence>
<evidence type="ECO:0000256" key="7">
    <source>
        <dbReference type="ARBA" id="ARBA00023163"/>
    </source>
</evidence>
<reference evidence="11" key="1">
    <citation type="journal article" date="2024" name="Gigascience">
        <title>Chromosome-level genome of the poultry shaft louse Menopon gallinae provides insight into the host-switching and adaptive evolution of parasitic lice.</title>
        <authorList>
            <person name="Xu Y."/>
            <person name="Ma L."/>
            <person name="Liu S."/>
            <person name="Liang Y."/>
            <person name="Liu Q."/>
            <person name="He Z."/>
            <person name="Tian L."/>
            <person name="Duan Y."/>
            <person name="Cai W."/>
            <person name="Li H."/>
            <person name="Song F."/>
        </authorList>
    </citation>
    <scope>NUCLEOTIDE SEQUENCE</scope>
    <source>
        <strain evidence="11">Cailab_2023a</strain>
    </source>
</reference>
<evidence type="ECO:0000256" key="9">
    <source>
        <dbReference type="PROSITE-ProRule" id="PRU00042"/>
    </source>
</evidence>
<dbReference type="EMBL" id="JARGDH010000001">
    <property type="protein sequence ID" value="KAL0278988.1"/>
    <property type="molecule type" value="Genomic_DNA"/>
</dbReference>
<dbReference type="SUPFAM" id="SSF57667">
    <property type="entry name" value="beta-beta-alpha zinc fingers"/>
    <property type="match status" value="5"/>
</dbReference>
<keyword evidence="3" id="KW-0677">Repeat</keyword>
<keyword evidence="4 9" id="KW-0863">Zinc-finger</keyword>
<evidence type="ECO:0000256" key="4">
    <source>
        <dbReference type="ARBA" id="ARBA00022771"/>
    </source>
</evidence>
<dbReference type="InterPro" id="IPR013087">
    <property type="entry name" value="Znf_C2H2_type"/>
</dbReference>